<dbReference type="InterPro" id="IPR032025">
    <property type="entry name" value="DUF5063"/>
</dbReference>
<dbReference type="Gene3D" id="1.20.120.1550">
    <property type="entry name" value="Protein of unknown function DUF5063"/>
    <property type="match status" value="1"/>
</dbReference>
<reference evidence="1 2" key="1">
    <citation type="submission" date="2022-10" db="EMBL/GenBank/DDBJ databases">
        <title>Luteolibacter flavescens strain MCCC 1K03193, whole genome shotgun sequencing project.</title>
        <authorList>
            <person name="Zhao G."/>
            <person name="Shen L."/>
        </authorList>
    </citation>
    <scope>NUCLEOTIDE SEQUENCE [LARGE SCALE GENOMIC DNA]</scope>
    <source>
        <strain evidence="1 2">MCCC 1K03193</strain>
    </source>
</reference>
<organism evidence="1 2">
    <name type="scientific">Luteolibacter flavescens</name>
    <dbReference type="NCBI Taxonomy" id="1859460"/>
    <lineage>
        <taxon>Bacteria</taxon>
        <taxon>Pseudomonadati</taxon>
        <taxon>Verrucomicrobiota</taxon>
        <taxon>Verrucomicrobiia</taxon>
        <taxon>Verrucomicrobiales</taxon>
        <taxon>Verrucomicrobiaceae</taxon>
        <taxon>Luteolibacter</taxon>
    </lineage>
</organism>
<comment type="caution">
    <text evidence="1">The sequence shown here is derived from an EMBL/GenBank/DDBJ whole genome shotgun (WGS) entry which is preliminary data.</text>
</comment>
<name>A0ABT3FTC7_9BACT</name>
<dbReference type="Proteomes" id="UP001207930">
    <property type="component" value="Unassembled WGS sequence"/>
</dbReference>
<evidence type="ECO:0000313" key="2">
    <source>
        <dbReference type="Proteomes" id="UP001207930"/>
    </source>
</evidence>
<dbReference type="Pfam" id="PF16702">
    <property type="entry name" value="DUF5063"/>
    <property type="match status" value="1"/>
</dbReference>
<dbReference type="RefSeq" id="WP_264502786.1">
    <property type="nucleotide sequence ID" value="NZ_JAPDDS010000012.1"/>
</dbReference>
<evidence type="ECO:0000313" key="1">
    <source>
        <dbReference type="EMBL" id="MCW1886833.1"/>
    </source>
</evidence>
<proteinExistence type="predicted"/>
<keyword evidence="2" id="KW-1185">Reference proteome</keyword>
<sequence>MDPSTKFGKTVERFCLWAEGDHHTLADARRNLLDLMALIAEVKHLRYSGDTELEFPRRGHPAWVEDLARFGDLPFKYYRVVFDPLDLDSTDEPVTGDLHADFADIYADLWEGLQAYQSGHIDEAVATWVDSYVIHWGYHARSALLAIDAQFVSYR</sequence>
<dbReference type="EMBL" id="JAPDDS010000012">
    <property type="protein sequence ID" value="MCW1886833.1"/>
    <property type="molecule type" value="Genomic_DNA"/>
</dbReference>
<accession>A0ABT3FTC7</accession>
<protein>
    <submittedName>
        <fullName evidence="1">DUF5063 domain-containing protein</fullName>
    </submittedName>
</protein>
<dbReference type="InterPro" id="IPR038312">
    <property type="entry name" value="DUF5063_sf"/>
</dbReference>
<gene>
    <name evidence="1" type="ORF">OKA04_18985</name>
</gene>